<evidence type="ECO:0000313" key="6">
    <source>
        <dbReference type="Proteomes" id="UP001168524"/>
    </source>
</evidence>
<dbReference type="PRINTS" id="PR00455">
    <property type="entry name" value="HTHTETR"/>
</dbReference>
<sequence>MSEVMVTSTSTDPSGKGKKVLTGRPSRQASEALHEHLLAVATQHFLEYGFQGSSIERIAKEAQVSKLTIYRQYQNKTNLFIAVIQAGVDQYRTTVTDWIHTQAINEAMLFDLGVYLAQQWLSVTNIRLSRIIIAEVQRIEELSDMIHELMQQSRRPIEEFLEKLNQLPEYHIPNIHIAAIQFIQLCVSGHYFLLRNESHLPNATQLEENIRASVHLFLNGYRVRIESDQPRYP</sequence>
<feature type="domain" description="HTH tetR-type" evidence="4">
    <location>
        <begin position="31"/>
        <end position="91"/>
    </location>
</feature>
<dbReference type="RefSeq" id="WP_267979925.1">
    <property type="nucleotide sequence ID" value="NZ_JAPQKF010000001.1"/>
</dbReference>
<dbReference type="EMBL" id="JAUDZE010000001">
    <property type="protein sequence ID" value="MDN0013695.1"/>
    <property type="molecule type" value="Genomic_DNA"/>
</dbReference>
<dbReference type="PANTHER" id="PTHR30055">
    <property type="entry name" value="HTH-TYPE TRANSCRIPTIONAL REGULATOR RUTR"/>
    <property type="match status" value="1"/>
</dbReference>
<evidence type="ECO:0000256" key="3">
    <source>
        <dbReference type="SAM" id="MobiDB-lite"/>
    </source>
</evidence>
<dbReference type="InterPro" id="IPR009057">
    <property type="entry name" value="Homeodomain-like_sf"/>
</dbReference>
<dbReference type="InterPro" id="IPR001647">
    <property type="entry name" value="HTH_TetR"/>
</dbReference>
<keyword evidence="6" id="KW-1185">Reference proteome</keyword>
<feature type="compositionally biased region" description="Polar residues" evidence="3">
    <location>
        <begin position="1"/>
        <end position="13"/>
    </location>
</feature>
<organism evidence="5 6">
    <name type="scientific">Acinetobacter thutiue</name>
    <dbReference type="NCBI Taxonomy" id="2998078"/>
    <lineage>
        <taxon>Bacteria</taxon>
        <taxon>Pseudomonadati</taxon>
        <taxon>Pseudomonadota</taxon>
        <taxon>Gammaproteobacteria</taxon>
        <taxon>Moraxellales</taxon>
        <taxon>Moraxellaceae</taxon>
        <taxon>Acinetobacter</taxon>
    </lineage>
</organism>
<protein>
    <submittedName>
        <fullName evidence="5">TetR/AcrR family transcriptional regulator</fullName>
    </submittedName>
</protein>
<dbReference type="Pfam" id="PF00440">
    <property type="entry name" value="TetR_N"/>
    <property type="match status" value="1"/>
</dbReference>
<evidence type="ECO:0000256" key="2">
    <source>
        <dbReference type="PROSITE-ProRule" id="PRU00335"/>
    </source>
</evidence>
<dbReference type="InterPro" id="IPR039536">
    <property type="entry name" value="TetR_C_Proteobacteria"/>
</dbReference>
<dbReference type="PANTHER" id="PTHR30055:SF146">
    <property type="entry name" value="HTH-TYPE TRANSCRIPTIONAL DUAL REGULATOR CECR"/>
    <property type="match status" value="1"/>
</dbReference>
<accession>A0ABT7WLZ8</accession>
<dbReference type="InterPro" id="IPR050109">
    <property type="entry name" value="HTH-type_TetR-like_transc_reg"/>
</dbReference>
<name>A0ABT7WLZ8_9GAMM</name>
<proteinExistence type="predicted"/>
<dbReference type="PROSITE" id="PS50977">
    <property type="entry name" value="HTH_TETR_2"/>
    <property type="match status" value="1"/>
</dbReference>
<evidence type="ECO:0000313" key="5">
    <source>
        <dbReference type="EMBL" id="MDN0013695.1"/>
    </source>
</evidence>
<dbReference type="Gene3D" id="1.10.357.10">
    <property type="entry name" value="Tetracycline Repressor, domain 2"/>
    <property type="match status" value="1"/>
</dbReference>
<dbReference type="Pfam" id="PF14246">
    <property type="entry name" value="TetR_C_7"/>
    <property type="match status" value="1"/>
</dbReference>
<dbReference type="Proteomes" id="UP001168524">
    <property type="component" value="Unassembled WGS sequence"/>
</dbReference>
<gene>
    <name evidence="5" type="ORF">QTA56_05480</name>
</gene>
<feature type="region of interest" description="Disordered" evidence="3">
    <location>
        <begin position="1"/>
        <end position="25"/>
    </location>
</feature>
<evidence type="ECO:0000256" key="1">
    <source>
        <dbReference type="ARBA" id="ARBA00023125"/>
    </source>
</evidence>
<feature type="DNA-binding region" description="H-T-H motif" evidence="2">
    <location>
        <begin position="54"/>
        <end position="73"/>
    </location>
</feature>
<reference evidence="5" key="1">
    <citation type="submission" date="2023-06" db="EMBL/GenBank/DDBJ databases">
        <title>Two novel species of Acinetobacter isolated from motorbike repairing workshop in Vietnam.</title>
        <authorList>
            <person name="Le N.T.T."/>
        </authorList>
    </citation>
    <scope>NUCLEOTIDE SEQUENCE</scope>
    <source>
        <strain evidence="5">VNH17</strain>
    </source>
</reference>
<keyword evidence="1 2" id="KW-0238">DNA-binding</keyword>
<dbReference type="SUPFAM" id="SSF46689">
    <property type="entry name" value="Homeodomain-like"/>
    <property type="match status" value="1"/>
</dbReference>
<evidence type="ECO:0000259" key="4">
    <source>
        <dbReference type="PROSITE" id="PS50977"/>
    </source>
</evidence>
<comment type="caution">
    <text evidence="5">The sequence shown here is derived from an EMBL/GenBank/DDBJ whole genome shotgun (WGS) entry which is preliminary data.</text>
</comment>